<evidence type="ECO:0000256" key="1">
    <source>
        <dbReference type="SAM" id="MobiDB-lite"/>
    </source>
</evidence>
<dbReference type="EC" id="1.1.2.4" evidence="2"/>
<accession>A0A6J4JPS7</accession>
<dbReference type="AlphaFoldDB" id="A0A6J4JPS7"/>
<reference evidence="2" key="1">
    <citation type="submission" date="2020-02" db="EMBL/GenBank/DDBJ databases">
        <authorList>
            <person name="Meier V. D."/>
        </authorList>
    </citation>
    <scope>NUCLEOTIDE SEQUENCE</scope>
    <source>
        <strain evidence="2">AVDCRST_MAG04</strain>
    </source>
</reference>
<feature type="compositionally biased region" description="Basic residues" evidence="1">
    <location>
        <begin position="285"/>
        <end position="308"/>
    </location>
</feature>
<sequence>EHDHGPSGGRGHCRRPRVPRRAPVHGASGARAARPRRGPDAAHPARRRGLRRNHGRGEPHRRALPPARRRRDALRRRHLAGRPRQPGAARHHPRPVAHDGHPRGQPRGHGLPDRTGRHAAPAERFPARPGPVLPGRSRQPLHHRRHVRHACFRHQRRALRDHPGERAGPSGGARGRARDRDRRAGAEGRQRLRSDPADDRFRGHARRHHARQAAVARHPGSDVVRGVPVPGSQVGGGDGDRHVAIRHPRGPDGIAGRRHDGGLRPLFEAGGLQAGDHAFPGVPRQPRRRGGAGRVGGGHRRRERRRGLRLGDRRGRAQPLVEGAPRRLLGGLGAEARLEGAHHRRLRADLPLGRGARRRQGGGGGARPHHLHRRPCRRRQLPPDGALRPERPGGTGARLGDGSAHRGARLGVGRHLLGRTRRGPGQARVPGTGARGGGAGGDARHQARPRPERHPQPGQDVPEL</sequence>
<feature type="non-terminal residue" evidence="2">
    <location>
        <position position="464"/>
    </location>
</feature>
<feature type="compositionally biased region" description="Basic residues" evidence="1">
    <location>
        <begin position="67"/>
        <end position="81"/>
    </location>
</feature>
<name>A0A6J4JPS7_9PROT</name>
<feature type="compositionally biased region" description="Basic residues" evidence="1">
    <location>
        <begin position="367"/>
        <end position="380"/>
    </location>
</feature>
<dbReference type="GO" id="GO:0004458">
    <property type="term" value="F:D-lactate dehydrogenase (cytochrome) activity"/>
    <property type="evidence" value="ECO:0007669"/>
    <property type="project" value="UniProtKB-EC"/>
</dbReference>
<gene>
    <name evidence="2" type="ORF">AVDCRST_MAG04-3979</name>
</gene>
<feature type="compositionally biased region" description="Basic and acidic residues" evidence="1">
    <location>
        <begin position="442"/>
        <end position="455"/>
    </location>
</feature>
<protein>
    <submittedName>
        <fullName evidence="2">D-Lactate dehydrogenase, cytochrome c-dependent</fullName>
        <ecNumber evidence="2">1.1.2.4</ecNumber>
    </submittedName>
</protein>
<feature type="region of interest" description="Disordered" evidence="1">
    <location>
        <begin position="271"/>
        <end position="322"/>
    </location>
</feature>
<feature type="region of interest" description="Disordered" evidence="1">
    <location>
        <begin position="1"/>
        <end position="242"/>
    </location>
</feature>
<feature type="compositionally biased region" description="Basic residues" evidence="1">
    <location>
        <begin position="139"/>
        <end position="157"/>
    </location>
</feature>
<organism evidence="2">
    <name type="scientific">uncultured Acetobacteraceae bacterium</name>
    <dbReference type="NCBI Taxonomy" id="169975"/>
    <lineage>
        <taxon>Bacteria</taxon>
        <taxon>Pseudomonadati</taxon>
        <taxon>Pseudomonadota</taxon>
        <taxon>Alphaproteobacteria</taxon>
        <taxon>Acetobacterales</taxon>
        <taxon>Acetobacteraceae</taxon>
        <taxon>environmental samples</taxon>
    </lineage>
</organism>
<dbReference type="EMBL" id="CADCTL010000299">
    <property type="protein sequence ID" value="CAA9284251.1"/>
    <property type="molecule type" value="Genomic_DNA"/>
</dbReference>
<feature type="compositionally biased region" description="Low complexity" evidence="1">
    <location>
        <begin position="212"/>
        <end position="232"/>
    </location>
</feature>
<feature type="compositionally biased region" description="Basic residues" evidence="1">
    <location>
        <begin position="44"/>
        <end position="54"/>
    </location>
</feature>
<feature type="compositionally biased region" description="Basic residues" evidence="1">
    <location>
        <begin position="11"/>
        <end position="23"/>
    </location>
</feature>
<proteinExistence type="predicted"/>
<feature type="compositionally biased region" description="Gly residues" evidence="1">
    <location>
        <begin position="1"/>
        <end position="10"/>
    </location>
</feature>
<feature type="non-terminal residue" evidence="2">
    <location>
        <position position="1"/>
    </location>
</feature>
<feature type="region of interest" description="Disordered" evidence="1">
    <location>
        <begin position="347"/>
        <end position="464"/>
    </location>
</feature>
<feature type="compositionally biased region" description="Basic and acidic residues" evidence="1">
    <location>
        <begin position="176"/>
        <end position="202"/>
    </location>
</feature>
<keyword evidence="2" id="KW-0560">Oxidoreductase</keyword>
<evidence type="ECO:0000313" key="2">
    <source>
        <dbReference type="EMBL" id="CAA9284251.1"/>
    </source>
</evidence>